<dbReference type="KEGG" id="tbl:TBLA_0A05650"/>
<comment type="cofactor">
    <cofactor evidence="1 11">
        <name>FAD</name>
        <dbReference type="ChEBI" id="CHEBI:57692"/>
    </cofactor>
</comment>
<dbReference type="GO" id="GO:0120538">
    <property type="term" value="F:2-methoxy-6-polyprenolphenol 4-hydroxylase activity"/>
    <property type="evidence" value="ECO:0007669"/>
    <property type="project" value="UniProtKB-EC"/>
</dbReference>
<dbReference type="InterPro" id="IPR010971">
    <property type="entry name" value="UbiH/COQ6"/>
</dbReference>
<keyword evidence="14" id="KW-1185">Reference proteome</keyword>
<dbReference type="FunCoup" id="I2GW56">
    <property type="interactions" value="427"/>
</dbReference>
<dbReference type="FunFam" id="3.50.50.60:FF:000021">
    <property type="entry name" value="Ubiquinone biosynthesis monooxygenase COQ6"/>
    <property type="match status" value="1"/>
</dbReference>
<organism evidence="13 14">
    <name type="scientific">Henningerozyma blattae (strain ATCC 34711 / CBS 6284 / DSM 70876 / NBRC 10599 / NRRL Y-10934 / UCD 77-7)</name>
    <name type="common">Yeast</name>
    <name type="synonym">Tetrapisispora blattae</name>
    <dbReference type="NCBI Taxonomy" id="1071380"/>
    <lineage>
        <taxon>Eukaryota</taxon>
        <taxon>Fungi</taxon>
        <taxon>Dikarya</taxon>
        <taxon>Ascomycota</taxon>
        <taxon>Saccharomycotina</taxon>
        <taxon>Saccharomycetes</taxon>
        <taxon>Saccharomycetales</taxon>
        <taxon>Saccharomycetaceae</taxon>
        <taxon>Henningerozyma</taxon>
    </lineage>
</organism>
<evidence type="ECO:0000256" key="1">
    <source>
        <dbReference type="ARBA" id="ARBA00001974"/>
    </source>
</evidence>
<keyword evidence="3 11" id="KW-0285">Flavoprotein</keyword>
<dbReference type="GO" id="GO:0016712">
    <property type="term" value="F:oxidoreductase activity, acting on paired donors, with incorporation or reduction of molecular oxygen, reduced flavin or flavoprotein as one donor, and incorporation of one atom of oxygen"/>
    <property type="evidence" value="ECO:0007669"/>
    <property type="project" value="UniProtKB-UniRule"/>
</dbReference>
<dbReference type="InterPro" id="IPR002938">
    <property type="entry name" value="FAD-bd"/>
</dbReference>
<comment type="catalytic activity">
    <reaction evidence="11">
        <text>a 4-hydroxy-3-(all-trans-polyprenyl)benzoate + 2 reduced [2Fe-2S]-[ferredoxin] + O2 + 2 H(+) = a 3,4-dihydroxy-5-(all-trans-polyprenyl)benzoate + 2 oxidized [2Fe-2S]-[ferredoxin] + H2O</text>
        <dbReference type="Rhea" id="RHEA:81195"/>
        <dbReference type="Rhea" id="RHEA-COMP:9514"/>
        <dbReference type="Rhea" id="RHEA-COMP:10000"/>
        <dbReference type="Rhea" id="RHEA-COMP:10001"/>
        <dbReference type="Rhea" id="RHEA-COMP:10930"/>
        <dbReference type="ChEBI" id="CHEBI:15377"/>
        <dbReference type="ChEBI" id="CHEBI:15378"/>
        <dbReference type="ChEBI" id="CHEBI:15379"/>
        <dbReference type="ChEBI" id="CHEBI:33737"/>
        <dbReference type="ChEBI" id="CHEBI:33738"/>
        <dbReference type="ChEBI" id="CHEBI:64694"/>
        <dbReference type="ChEBI" id="CHEBI:78396"/>
        <dbReference type="EC" id="1.14.15.45"/>
    </reaction>
</comment>
<dbReference type="RefSeq" id="XP_004177877.1">
    <property type="nucleotide sequence ID" value="XM_004177829.1"/>
</dbReference>
<dbReference type="OMA" id="VKQMQVW"/>
<keyword evidence="5 11" id="KW-0999">Mitochondrion inner membrane</keyword>
<dbReference type="SUPFAM" id="SSF51905">
    <property type="entry name" value="FAD/NAD(P)-binding domain"/>
    <property type="match status" value="1"/>
</dbReference>
<dbReference type="PROSITE" id="PS01304">
    <property type="entry name" value="UBIH"/>
    <property type="match status" value="1"/>
</dbReference>
<dbReference type="UniPathway" id="UPA00232"/>
<dbReference type="HOGENOM" id="CLU_009665_8_0_1"/>
<keyword evidence="6 11" id="KW-0274">FAD</keyword>
<reference evidence="13 14" key="1">
    <citation type="journal article" date="2011" name="Proc. Natl. Acad. Sci. U.S.A.">
        <title>Evolutionary erosion of yeast sex chromosomes by mating-type switching accidents.</title>
        <authorList>
            <person name="Gordon J.L."/>
            <person name="Armisen D."/>
            <person name="Proux-Wera E."/>
            <person name="Oheigeartaigh S.S."/>
            <person name="Byrne K.P."/>
            <person name="Wolfe K.H."/>
        </authorList>
    </citation>
    <scope>NUCLEOTIDE SEQUENCE [LARGE SCALE GENOMIC DNA]</scope>
    <source>
        <strain evidence="14">ATCC 34711 / CBS 6284 / DSM 70876 / NBRC 10599 / NRRL Y-10934 / UCD 77-7</strain>
    </source>
</reference>
<comment type="subcellular location">
    <subcellularLocation>
        <location evidence="11">Mitochondrion inner membrane</location>
        <topology evidence="11">Peripheral membrane protein</topology>
        <orientation evidence="11">Matrix side</orientation>
    </subcellularLocation>
</comment>
<evidence type="ECO:0000256" key="10">
    <source>
        <dbReference type="ARBA" id="ARBA00023136"/>
    </source>
</evidence>
<dbReference type="GO" id="GO:0106364">
    <property type="term" value="F:4-hydroxy-3-all-trans-polyprenylbenzoate oxygenase activity"/>
    <property type="evidence" value="ECO:0007669"/>
    <property type="project" value="UniProtKB-EC"/>
</dbReference>
<dbReference type="InParanoid" id="I2GW56"/>
<gene>
    <name evidence="13" type="primary">TBLA0A05650</name>
    <name evidence="11" type="synonym">COQ6</name>
    <name evidence="13" type="ORF">TBLA_0A05650</name>
</gene>
<evidence type="ECO:0000256" key="7">
    <source>
        <dbReference type="ARBA" id="ARBA00023002"/>
    </source>
</evidence>
<dbReference type="InterPro" id="IPR036188">
    <property type="entry name" value="FAD/NAD-bd_sf"/>
</dbReference>
<dbReference type="PANTHER" id="PTHR43876">
    <property type="entry name" value="UBIQUINONE BIOSYNTHESIS MONOOXYGENASE COQ6, MITOCHONDRIAL"/>
    <property type="match status" value="1"/>
</dbReference>
<dbReference type="Proteomes" id="UP000002866">
    <property type="component" value="Chromosome 1"/>
</dbReference>
<evidence type="ECO:0000256" key="8">
    <source>
        <dbReference type="ARBA" id="ARBA00023033"/>
    </source>
</evidence>
<evidence type="ECO:0000256" key="4">
    <source>
        <dbReference type="ARBA" id="ARBA00022688"/>
    </source>
</evidence>
<dbReference type="PRINTS" id="PR00420">
    <property type="entry name" value="RNGMNOXGNASE"/>
</dbReference>
<comment type="similarity">
    <text evidence="2 11">Belongs to the UbiH/COQ6 family.</text>
</comment>
<proteinExistence type="inferred from homology"/>
<dbReference type="NCBIfam" id="TIGR01988">
    <property type="entry name" value="Ubi-OHases"/>
    <property type="match status" value="1"/>
</dbReference>
<sequence>MLKSYNTAFKLVRHMATSASKSPKLTDVFIVGGGPAGLGLATGIKTSSKLKHLNTVLVDGGDIKGKVAPFYDNPPDFYTNRVVSVTHPTREFIEDKLGATLRKDRIMSYDGICVTDGVSKGLIDMERPGMAWMVEILNVQSSLLNRINQLKPSGFNLLDKTKVVDIKYSDPEDASSWILVSLDNGETYKTRLLIGADGFNSRVKTFSGILSQGWFYNKSAVVATMKLDMEPLKIRGWQRFLPTGPIAHLPLPGDNATLVWSTTNELAKLLTSIPVEQFTELVNAAFVLEDVDMKYYYNQLMNGKMTTTELKEDVQFRTNQILASLSDESMADDIYPPPITDVLDHTRAKFPLKLFHADTYCQERIALLGDAAHATHPLAGQGLNMGLCDTDALVRALESATDRGLDVGSLFALEPFWSERYPINCKLLSLADNCHKIYSNTFPPIVGMRTLGANIINQIGPIKDYISGTLSYSGKY</sequence>
<evidence type="ECO:0000256" key="3">
    <source>
        <dbReference type="ARBA" id="ARBA00022630"/>
    </source>
</evidence>
<name>I2GW56_HENB6</name>
<dbReference type="eggNOG" id="KOG3855">
    <property type="taxonomic scope" value="Eukaryota"/>
</dbReference>
<comment type="subunit">
    <text evidence="11">Component of a multi-subunit COQ enzyme complex, composed of at least COQ3, COQ4, COQ5, COQ6, COQ7 and COQ9.</text>
</comment>
<dbReference type="OrthoDB" id="683240at2759"/>
<evidence type="ECO:0000313" key="13">
    <source>
        <dbReference type="EMBL" id="CCH58358.1"/>
    </source>
</evidence>
<evidence type="ECO:0000256" key="6">
    <source>
        <dbReference type="ARBA" id="ARBA00022827"/>
    </source>
</evidence>
<dbReference type="EMBL" id="HE806316">
    <property type="protein sequence ID" value="CCH58358.1"/>
    <property type="molecule type" value="Genomic_DNA"/>
</dbReference>
<evidence type="ECO:0000256" key="5">
    <source>
        <dbReference type="ARBA" id="ARBA00022792"/>
    </source>
</evidence>
<keyword evidence="8 11" id="KW-0503">Monooxygenase</keyword>
<evidence type="ECO:0000313" key="14">
    <source>
        <dbReference type="Proteomes" id="UP000002866"/>
    </source>
</evidence>
<keyword evidence="10 11" id="KW-0472">Membrane</keyword>
<evidence type="ECO:0000256" key="2">
    <source>
        <dbReference type="ARBA" id="ARBA00005349"/>
    </source>
</evidence>
<accession>I2GW56</accession>
<keyword evidence="9 11" id="KW-0496">Mitochondrion</keyword>
<dbReference type="AlphaFoldDB" id="I2GW56"/>
<comment type="catalytic activity">
    <reaction evidence="11">
        <text>a 2-methoxy-6-(all-trans-polyprenyl)phenol + 2 reduced [2Fe-2S]-[ferredoxin] + O2 + 2 H(+) = a 2-methoxy-6-(all-trans-polyprenyl)benzene-1,4-diol + 2 oxidized [2Fe-2S]-[ferredoxin] + H2O</text>
        <dbReference type="Rhea" id="RHEA:81183"/>
        <dbReference type="Rhea" id="RHEA-COMP:9551"/>
        <dbReference type="Rhea" id="RHEA-COMP:10000"/>
        <dbReference type="Rhea" id="RHEA-COMP:10001"/>
        <dbReference type="Rhea" id="RHEA-COMP:10858"/>
        <dbReference type="ChEBI" id="CHEBI:15377"/>
        <dbReference type="ChEBI" id="CHEBI:15378"/>
        <dbReference type="ChEBI" id="CHEBI:15379"/>
        <dbReference type="ChEBI" id="CHEBI:33737"/>
        <dbReference type="ChEBI" id="CHEBI:33738"/>
        <dbReference type="ChEBI" id="CHEBI:62731"/>
        <dbReference type="ChEBI" id="CHEBI:84166"/>
        <dbReference type="EC" id="1.14.15.46"/>
    </reaction>
</comment>
<comment type="pathway">
    <text evidence="11">Cofactor biosynthesis; ubiquinone biosynthesis.</text>
</comment>
<dbReference type="FunFam" id="3.50.50.60:FF:000239">
    <property type="entry name" value="Ubiquinone biosynthesis monooxygenase COQ6, mitochondrial"/>
    <property type="match status" value="1"/>
</dbReference>
<dbReference type="EC" id="1.14.15.45" evidence="11"/>
<dbReference type="GeneID" id="14493028"/>
<dbReference type="InterPro" id="IPR051205">
    <property type="entry name" value="UbiH/COQ6_monooxygenase"/>
</dbReference>
<dbReference type="STRING" id="1071380.I2GW56"/>
<dbReference type="Gene3D" id="3.50.50.60">
    <property type="entry name" value="FAD/NAD(P)-binding domain"/>
    <property type="match status" value="2"/>
</dbReference>
<dbReference type="GO" id="GO:0071949">
    <property type="term" value="F:FAD binding"/>
    <property type="evidence" value="ECO:0007669"/>
    <property type="project" value="InterPro"/>
</dbReference>
<dbReference type="InterPro" id="IPR000689">
    <property type="entry name" value="UbQ_mOase_COQ6"/>
</dbReference>
<protein>
    <recommendedName>
        <fullName evidence="11">Ubiquinone biosynthesis monooxygenase COQ6, mitochondrial</fullName>
        <ecNumber evidence="11">1.14.15.45</ecNumber>
    </recommendedName>
    <alternativeName>
        <fullName evidence="11">2-methoxy-6-polyprenolphenol 4-hydroxylase</fullName>
        <ecNumber evidence="11">1.14.15.46</ecNumber>
    </alternativeName>
</protein>
<dbReference type="Pfam" id="PF01494">
    <property type="entry name" value="FAD_binding_3"/>
    <property type="match status" value="1"/>
</dbReference>
<keyword evidence="7 11" id="KW-0560">Oxidoreductase</keyword>
<dbReference type="InterPro" id="IPR018168">
    <property type="entry name" value="Ubi_Hdrlase_CS"/>
</dbReference>
<dbReference type="HAMAP" id="MF_03193">
    <property type="entry name" value="COQ6_monooxygenase"/>
    <property type="match status" value="1"/>
</dbReference>
<keyword evidence="4 11" id="KW-0831">Ubiquinone biosynthesis</keyword>
<dbReference type="EC" id="1.14.15.46" evidence="11"/>
<comment type="function">
    <text evidence="11">FAD-dependent monooxygenase required for two non-consecutive steps during ubiquinone biosynthesis. Required for the C5-ring hydroxylation during ubiquinone biosynthesis by catalyzing the hydroxylation of 4-hydroxy-3-(all-trans-polyprenyl)benzoic acid to 3,4-dihydroxy-5-(all-trans-polyprenyl)benzoic acid. Also acts downstream of coq4, for the C1-hydroxylation during ubiquinone biosynthesis by catalyzing the hydroxylation of 2-methoxy-6-(all-trans-polyprenyl)phenol to 2-methoxy-6-(all-trans-polyprenyl)benzene-1,4-diol. The electrons required for the hydroxylation reaction are funneled indirectly to coq6 from NADPH via a ferredoxin/ferredoxin reductase system.</text>
</comment>
<dbReference type="GO" id="GO:0031314">
    <property type="term" value="C:extrinsic component of mitochondrial inner membrane"/>
    <property type="evidence" value="ECO:0007669"/>
    <property type="project" value="UniProtKB-UniRule"/>
</dbReference>
<dbReference type="PANTHER" id="PTHR43876:SF7">
    <property type="entry name" value="UBIQUINONE BIOSYNTHESIS MONOOXYGENASE COQ6, MITOCHONDRIAL"/>
    <property type="match status" value="1"/>
</dbReference>
<evidence type="ECO:0000256" key="11">
    <source>
        <dbReference type="HAMAP-Rule" id="MF_03193"/>
    </source>
</evidence>
<feature type="domain" description="FAD-binding" evidence="12">
    <location>
        <begin position="178"/>
        <end position="399"/>
    </location>
</feature>
<evidence type="ECO:0000256" key="9">
    <source>
        <dbReference type="ARBA" id="ARBA00023128"/>
    </source>
</evidence>
<evidence type="ECO:0000259" key="12">
    <source>
        <dbReference type="Pfam" id="PF01494"/>
    </source>
</evidence>